<protein>
    <recommendedName>
        <fullName evidence="4">DUF3456 domain-containing protein</fullName>
    </recommendedName>
</protein>
<keyword evidence="1" id="KW-0732">Signal</keyword>
<reference evidence="2 3" key="1">
    <citation type="journal article" date="2015" name="Genome Biol. Evol.">
        <title>Comparative Genomics of a Bacterivorous Green Alga Reveals Evolutionary Causalities and Consequences of Phago-Mixotrophic Mode of Nutrition.</title>
        <authorList>
            <person name="Burns J.A."/>
            <person name="Paasch A."/>
            <person name="Narechania A."/>
            <person name="Kim E."/>
        </authorList>
    </citation>
    <scope>NUCLEOTIDE SEQUENCE [LARGE SCALE GENOMIC DNA]</scope>
    <source>
        <strain evidence="2 3">PLY_AMNH</strain>
    </source>
</reference>
<evidence type="ECO:0000313" key="3">
    <source>
        <dbReference type="Proteomes" id="UP001190700"/>
    </source>
</evidence>
<dbReference type="Proteomes" id="UP001190700">
    <property type="component" value="Unassembled WGS sequence"/>
</dbReference>
<evidence type="ECO:0000256" key="1">
    <source>
        <dbReference type="SAM" id="SignalP"/>
    </source>
</evidence>
<gene>
    <name evidence="2" type="ORF">CYMTET_28559</name>
</gene>
<accession>A0AAE0FP55</accession>
<keyword evidence="3" id="KW-1185">Reference proteome</keyword>
<proteinExistence type="predicted"/>
<evidence type="ECO:0008006" key="4">
    <source>
        <dbReference type="Google" id="ProtNLM"/>
    </source>
</evidence>
<sequence length="180" mass="19620">MPSHLGCSGSPILLRTLVIGILCASAPHVQAAEPSAELEAAVSKFISDPAQDGPLKCAACAAASAEIYSFLLPSNDGMPPGMKQNAVGESVCGIIADQYGLAVDDNVPLAEFTRDESREKYMDNKAFEKYLKTTCENVKTNSALMWIYHSLPEFERKVCLEDLGLCTDKSYPRVRDWEEL</sequence>
<organism evidence="2 3">
    <name type="scientific">Cymbomonas tetramitiformis</name>
    <dbReference type="NCBI Taxonomy" id="36881"/>
    <lineage>
        <taxon>Eukaryota</taxon>
        <taxon>Viridiplantae</taxon>
        <taxon>Chlorophyta</taxon>
        <taxon>Pyramimonadophyceae</taxon>
        <taxon>Pyramimonadales</taxon>
        <taxon>Pyramimonadaceae</taxon>
        <taxon>Cymbomonas</taxon>
    </lineage>
</organism>
<feature type="chain" id="PRO_5042260666" description="DUF3456 domain-containing protein" evidence="1">
    <location>
        <begin position="32"/>
        <end position="180"/>
    </location>
</feature>
<feature type="signal peptide" evidence="1">
    <location>
        <begin position="1"/>
        <end position="31"/>
    </location>
</feature>
<comment type="caution">
    <text evidence="2">The sequence shown here is derived from an EMBL/GenBank/DDBJ whole genome shotgun (WGS) entry which is preliminary data.</text>
</comment>
<name>A0AAE0FP55_9CHLO</name>
<dbReference type="EMBL" id="LGRX02016083">
    <property type="protein sequence ID" value="KAK3262596.1"/>
    <property type="molecule type" value="Genomic_DNA"/>
</dbReference>
<dbReference type="AlphaFoldDB" id="A0AAE0FP55"/>
<evidence type="ECO:0000313" key="2">
    <source>
        <dbReference type="EMBL" id="KAK3262596.1"/>
    </source>
</evidence>